<evidence type="ECO:0000259" key="1">
    <source>
        <dbReference type="Pfam" id="PF06985"/>
    </source>
</evidence>
<sequence>MREYQEESKTVLADLQHLNPLVAKRIHPKARAVSKFVLRFAEVTVGLWKWNDTDLPKTVDFPMAVLQDWRLAQDRHFASHDLHSTSFIAVSYCWHGDSWSTSRSLTDIGGPLTWEMWKAISQLRHSENEGIWLDQLCINQEDEREKQDAFYAMDLVYQSARLVVIVLEDISLSLADLDFLRFVCRLDFDDQSNTFQLLANITRFNEVFDKIWAARCFSRAWCMQEYLNSVESCLLISISEGPHVNAVPFRKLLSAHEVIQLYCPTRLAVADDSSFLLNSMLSRSKNSPLNRVVILFDIELHPSPATFSMREVRAVRNYSQLLARCLAMNARVETDKVAIALNLSGLGVSLDTSGLSVDECCYIFSILTLMRGDWSCLCNTGEFLHARRSLGSPFGLSTSFERPLRHGWLRRPTLASGDVSQLVFPKAGNGYQRLKKGISFVKLHMDMRILSSEWTWNHATTRSKRTAETFARSELCHSIVGFLFKELESSYSYILERCLPAVVDCGSDWLRDLEGQIHSARSSDPLDSIKNQRAEVLSHDYNLDPEDIDKLLEFVLQAVSVLFPNEPESRRQKLSRPLLRLIDFLCYNNIPYIWRLSSKDGRYQAVCGGPFPARLQQNIKIGIPLALLDSTYSLFNRVWVLRPCESGMEVRDKFRALGLGDFQDEAGSVAYFHDEENVTIVGPVDDPNTPRNGDEPPALIASLSRKVMVTLGLSDDEKLKQRLPSTNPGNKDTFHLARSKTKFNWLETNRSSLLLSDLVQMMFGLGLVWVLILVTEIVEQFRQEAEAAQ</sequence>
<accession>A0A0D2BRC1</accession>
<dbReference type="Pfam" id="PF06985">
    <property type="entry name" value="HET"/>
    <property type="match status" value="1"/>
</dbReference>
<dbReference type="VEuPathDB" id="FungiDB:PV08_02173"/>
<dbReference type="HOGENOM" id="CLU_373041_0_0_1"/>
<dbReference type="InterPro" id="IPR052895">
    <property type="entry name" value="HetReg/Transcr_Mod"/>
</dbReference>
<dbReference type="RefSeq" id="XP_016241809.1">
    <property type="nucleotide sequence ID" value="XM_016376533.1"/>
</dbReference>
<evidence type="ECO:0000313" key="2">
    <source>
        <dbReference type="EMBL" id="KIW21593.1"/>
    </source>
</evidence>
<feature type="domain" description="Heterokaryon incompatibility" evidence="1">
    <location>
        <begin position="87"/>
        <end position="225"/>
    </location>
</feature>
<name>A0A0D2BRC1_9EURO</name>
<protein>
    <recommendedName>
        <fullName evidence="1">Heterokaryon incompatibility domain-containing protein</fullName>
    </recommendedName>
</protein>
<gene>
    <name evidence="2" type="ORF">PV08_02173</name>
</gene>
<proteinExistence type="predicted"/>
<dbReference type="STRING" id="91928.A0A0D2BRC1"/>
<evidence type="ECO:0000313" key="3">
    <source>
        <dbReference type="Proteomes" id="UP000053328"/>
    </source>
</evidence>
<reference evidence="2 3" key="1">
    <citation type="submission" date="2015-01" db="EMBL/GenBank/DDBJ databases">
        <title>The Genome Sequence of Exophiala spinifera CBS89968.</title>
        <authorList>
            <consortium name="The Broad Institute Genomics Platform"/>
            <person name="Cuomo C."/>
            <person name="de Hoog S."/>
            <person name="Gorbushina A."/>
            <person name="Stielow B."/>
            <person name="Teixiera M."/>
            <person name="Abouelleil A."/>
            <person name="Chapman S.B."/>
            <person name="Priest M."/>
            <person name="Young S.K."/>
            <person name="Wortman J."/>
            <person name="Nusbaum C."/>
            <person name="Birren B."/>
        </authorList>
    </citation>
    <scope>NUCLEOTIDE SEQUENCE [LARGE SCALE GENOMIC DNA]</scope>
    <source>
        <strain evidence="2 3">CBS 89968</strain>
    </source>
</reference>
<dbReference type="GeneID" id="27329256"/>
<keyword evidence="3" id="KW-1185">Reference proteome</keyword>
<dbReference type="EMBL" id="KN847492">
    <property type="protein sequence ID" value="KIW21593.1"/>
    <property type="molecule type" value="Genomic_DNA"/>
</dbReference>
<dbReference type="Proteomes" id="UP000053328">
    <property type="component" value="Unassembled WGS sequence"/>
</dbReference>
<dbReference type="InterPro" id="IPR010730">
    <property type="entry name" value="HET"/>
</dbReference>
<dbReference type="AlphaFoldDB" id="A0A0D2BRC1"/>
<organism evidence="2 3">
    <name type="scientific">Exophiala spinifera</name>
    <dbReference type="NCBI Taxonomy" id="91928"/>
    <lineage>
        <taxon>Eukaryota</taxon>
        <taxon>Fungi</taxon>
        <taxon>Dikarya</taxon>
        <taxon>Ascomycota</taxon>
        <taxon>Pezizomycotina</taxon>
        <taxon>Eurotiomycetes</taxon>
        <taxon>Chaetothyriomycetidae</taxon>
        <taxon>Chaetothyriales</taxon>
        <taxon>Herpotrichiellaceae</taxon>
        <taxon>Exophiala</taxon>
    </lineage>
</organism>
<dbReference type="PANTHER" id="PTHR24148">
    <property type="entry name" value="ANKYRIN REPEAT DOMAIN-CONTAINING PROTEIN 39 HOMOLOG-RELATED"/>
    <property type="match status" value="1"/>
</dbReference>
<dbReference type="PANTHER" id="PTHR24148:SF82">
    <property type="entry name" value="HETEROKARYON INCOMPATIBILITY DOMAIN-CONTAINING PROTEIN"/>
    <property type="match status" value="1"/>
</dbReference>
<dbReference type="OrthoDB" id="270167at2759"/>